<organism evidence="2 3">
    <name type="scientific">Macrostomum lignano</name>
    <dbReference type="NCBI Taxonomy" id="282301"/>
    <lineage>
        <taxon>Eukaryota</taxon>
        <taxon>Metazoa</taxon>
        <taxon>Spiralia</taxon>
        <taxon>Lophotrochozoa</taxon>
        <taxon>Platyhelminthes</taxon>
        <taxon>Rhabditophora</taxon>
        <taxon>Macrostomorpha</taxon>
        <taxon>Macrostomida</taxon>
        <taxon>Macrostomidae</taxon>
        <taxon>Macrostomum</taxon>
    </lineage>
</organism>
<dbReference type="EMBL" id="NIVC01001696">
    <property type="protein sequence ID" value="PAA64972.1"/>
    <property type="molecule type" value="Genomic_DNA"/>
</dbReference>
<keyword evidence="1" id="KW-0812">Transmembrane</keyword>
<dbReference type="GO" id="GO:0016020">
    <property type="term" value="C:membrane"/>
    <property type="evidence" value="ECO:0007669"/>
    <property type="project" value="InterPro"/>
</dbReference>
<proteinExistence type="predicted"/>
<dbReference type="Proteomes" id="UP000215902">
    <property type="component" value="Unassembled WGS sequence"/>
</dbReference>
<dbReference type="InterPro" id="IPR008657">
    <property type="entry name" value="JTB"/>
</dbReference>
<dbReference type="Pfam" id="PF05439">
    <property type="entry name" value="JTB"/>
    <property type="match status" value="1"/>
</dbReference>
<keyword evidence="1" id="KW-0472">Membrane</keyword>
<feature type="transmembrane region" description="Helical" evidence="1">
    <location>
        <begin position="160"/>
        <end position="178"/>
    </location>
</feature>
<gene>
    <name evidence="2" type="ORF">BOX15_Mlig016593g2</name>
</gene>
<dbReference type="AlphaFoldDB" id="A0A267EW79"/>
<feature type="transmembrane region" description="Helical" evidence="1">
    <location>
        <begin position="20"/>
        <end position="37"/>
    </location>
</feature>
<keyword evidence="1" id="KW-1133">Transmembrane helix</keyword>
<reference evidence="2 3" key="1">
    <citation type="submission" date="2017-06" db="EMBL/GenBank/DDBJ databases">
        <title>A platform for efficient transgenesis in Macrostomum lignano, a flatworm model organism for stem cell research.</title>
        <authorList>
            <person name="Berezikov E."/>
        </authorList>
    </citation>
    <scope>NUCLEOTIDE SEQUENCE [LARGE SCALE GENOMIC DNA]</scope>
    <source>
        <strain evidence="2">DV1</strain>
        <tissue evidence="2">Whole organism</tissue>
    </source>
</reference>
<evidence type="ECO:0000256" key="1">
    <source>
        <dbReference type="SAM" id="Phobius"/>
    </source>
</evidence>
<feature type="non-terminal residue" evidence="2">
    <location>
        <position position="1"/>
    </location>
</feature>
<evidence type="ECO:0000313" key="3">
    <source>
        <dbReference type="Proteomes" id="UP000215902"/>
    </source>
</evidence>
<keyword evidence="3" id="KW-1185">Reference proteome</keyword>
<evidence type="ECO:0000313" key="2">
    <source>
        <dbReference type="EMBL" id="PAA64972.1"/>
    </source>
</evidence>
<protein>
    <submittedName>
        <fullName evidence="2">Uncharacterized protein</fullName>
    </submittedName>
</protein>
<sequence length="201" mass="21687">KNCKSIKTYSMIEYCSKKIMMTTIGGLIFICILALYLEDALIEHPEAVKADAVPLAPDSAGTASTASSPAKPGSQLILPNPQQVLLPGNRSCLAVGPCIRCSQFESSLSNAKLSSYCVSGYKRRVACPGDSEQKSTPSRFAACPSNLIPTQSQALERGKFFLFHALCFLALLLSGALVQRRQRQLNRSFADRINKQVASGV</sequence>
<name>A0A267EW79_9PLAT</name>
<comment type="caution">
    <text evidence="2">The sequence shown here is derived from an EMBL/GenBank/DDBJ whole genome shotgun (WGS) entry which is preliminary data.</text>
</comment>
<accession>A0A267EW79</accession>